<proteinExistence type="predicted"/>
<dbReference type="OrthoDB" id="74764at2759"/>
<evidence type="ECO:0000259" key="1">
    <source>
        <dbReference type="Pfam" id="PF09362"/>
    </source>
</evidence>
<sequence>MMRFACSQLTVERLDPLVNPGMVGTPHTHQIVGGNSFRPDMKPLEYDQVANSNCTTCTFSEDFSNYWTAALYFRARNGTYKRVPQVSNGGLNQRGGMTVYYIPPYDGVSNVTAFTPGFRMLAGNAMVRNTTGESRGICHRCLNTNQSPFGGAPCVDPDNMDTSSFPNKICPGGIRTTVSFPTCWDGKNLDSPDHQSHVAYATVPFEPYMPPVATRPLKVGERGVCPETHPVTLPQLMYEVIFDTTPFNDPNIWPEDGSQPFVFAMGDATGHGNHGDYMFGWKGDSLQRAVNARCDNDKCKELLRQTDEEAKACQIPQTAVEDVGNDDWLKTLPGGVEINDGVNM</sequence>
<accession>A0A6A6IBJ7</accession>
<organism evidence="2 3">
    <name type="scientific">Trematosphaeria pertusa</name>
    <dbReference type="NCBI Taxonomy" id="390896"/>
    <lineage>
        <taxon>Eukaryota</taxon>
        <taxon>Fungi</taxon>
        <taxon>Dikarya</taxon>
        <taxon>Ascomycota</taxon>
        <taxon>Pezizomycotina</taxon>
        <taxon>Dothideomycetes</taxon>
        <taxon>Pleosporomycetidae</taxon>
        <taxon>Pleosporales</taxon>
        <taxon>Massarineae</taxon>
        <taxon>Trematosphaeriaceae</taxon>
        <taxon>Trematosphaeria</taxon>
    </lineage>
</organism>
<protein>
    <recommendedName>
        <fullName evidence="1">DUF1996 domain-containing protein</fullName>
    </recommendedName>
</protein>
<dbReference type="AlphaFoldDB" id="A0A6A6IBJ7"/>
<dbReference type="GeneID" id="54584398"/>
<dbReference type="Pfam" id="PF09362">
    <property type="entry name" value="DUF1996"/>
    <property type="match status" value="1"/>
</dbReference>
<dbReference type="PANTHER" id="PTHR43662">
    <property type="match status" value="1"/>
</dbReference>
<evidence type="ECO:0000313" key="2">
    <source>
        <dbReference type="EMBL" id="KAF2247292.1"/>
    </source>
</evidence>
<dbReference type="RefSeq" id="XP_033682296.1">
    <property type="nucleotide sequence ID" value="XM_033831068.1"/>
</dbReference>
<dbReference type="PANTHER" id="PTHR43662:SF2">
    <property type="entry name" value="DUF1996 DOMAIN-CONTAINING PROTEIN"/>
    <property type="match status" value="1"/>
</dbReference>
<feature type="domain" description="DUF1996" evidence="1">
    <location>
        <begin position="15"/>
        <end position="281"/>
    </location>
</feature>
<keyword evidence="3" id="KW-1185">Reference proteome</keyword>
<dbReference type="Proteomes" id="UP000800094">
    <property type="component" value="Unassembled WGS sequence"/>
</dbReference>
<gene>
    <name evidence="2" type="ORF">BU26DRAFT_531996</name>
</gene>
<evidence type="ECO:0000313" key="3">
    <source>
        <dbReference type="Proteomes" id="UP000800094"/>
    </source>
</evidence>
<reference evidence="2" key="1">
    <citation type="journal article" date="2020" name="Stud. Mycol.">
        <title>101 Dothideomycetes genomes: a test case for predicting lifestyles and emergence of pathogens.</title>
        <authorList>
            <person name="Haridas S."/>
            <person name="Albert R."/>
            <person name="Binder M."/>
            <person name="Bloem J."/>
            <person name="Labutti K."/>
            <person name="Salamov A."/>
            <person name="Andreopoulos B."/>
            <person name="Baker S."/>
            <person name="Barry K."/>
            <person name="Bills G."/>
            <person name="Bluhm B."/>
            <person name="Cannon C."/>
            <person name="Castanera R."/>
            <person name="Culley D."/>
            <person name="Daum C."/>
            <person name="Ezra D."/>
            <person name="Gonzalez J."/>
            <person name="Henrissat B."/>
            <person name="Kuo A."/>
            <person name="Liang C."/>
            <person name="Lipzen A."/>
            <person name="Lutzoni F."/>
            <person name="Magnuson J."/>
            <person name="Mondo S."/>
            <person name="Nolan M."/>
            <person name="Ohm R."/>
            <person name="Pangilinan J."/>
            <person name="Park H.-J."/>
            <person name="Ramirez L."/>
            <person name="Alfaro M."/>
            <person name="Sun H."/>
            <person name="Tritt A."/>
            <person name="Yoshinaga Y."/>
            <person name="Zwiers L.-H."/>
            <person name="Turgeon B."/>
            <person name="Goodwin S."/>
            <person name="Spatafora J."/>
            <person name="Crous P."/>
            <person name="Grigoriev I."/>
        </authorList>
    </citation>
    <scope>NUCLEOTIDE SEQUENCE</scope>
    <source>
        <strain evidence="2">CBS 122368</strain>
    </source>
</reference>
<name>A0A6A6IBJ7_9PLEO</name>
<dbReference type="EMBL" id="ML987197">
    <property type="protein sequence ID" value="KAF2247292.1"/>
    <property type="molecule type" value="Genomic_DNA"/>
</dbReference>
<dbReference type="InterPro" id="IPR018535">
    <property type="entry name" value="DUF1996"/>
</dbReference>